<proteinExistence type="predicted"/>
<dbReference type="GO" id="GO:0072583">
    <property type="term" value="P:clathrin-dependent endocytosis"/>
    <property type="evidence" value="ECO:0007669"/>
    <property type="project" value="TreeGrafter"/>
</dbReference>
<dbReference type="EMBL" id="UZAU01000083">
    <property type="status" value="NOT_ANNOTATED_CDS"/>
    <property type="molecule type" value="Genomic_DNA"/>
</dbReference>
<feature type="region of interest" description="Disordered" evidence="2">
    <location>
        <begin position="553"/>
        <end position="588"/>
    </location>
</feature>
<feature type="compositionally biased region" description="Acidic residues" evidence="2">
    <location>
        <begin position="960"/>
        <end position="973"/>
    </location>
</feature>
<feature type="compositionally biased region" description="Basic and acidic residues" evidence="2">
    <location>
        <begin position="760"/>
        <end position="775"/>
    </location>
</feature>
<feature type="compositionally biased region" description="Basic and acidic residues" evidence="2">
    <location>
        <begin position="673"/>
        <end position="695"/>
    </location>
</feature>
<feature type="compositionally biased region" description="Basic and acidic residues" evidence="2">
    <location>
        <begin position="1004"/>
        <end position="1017"/>
    </location>
</feature>
<feature type="coiled-coil region" evidence="1">
    <location>
        <begin position="1533"/>
        <end position="1579"/>
    </location>
</feature>
<dbReference type="GO" id="GO:0031982">
    <property type="term" value="C:vesicle"/>
    <property type="evidence" value="ECO:0007669"/>
    <property type="project" value="TreeGrafter"/>
</dbReference>
<feature type="domain" description="J" evidence="3">
    <location>
        <begin position="1283"/>
        <end position="1365"/>
    </location>
</feature>
<keyword evidence="1" id="KW-0175">Coiled coil</keyword>
<feature type="compositionally biased region" description="Basic and acidic residues" evidence="2">
    <location>
        <begin position="558"/>
        <end position="571"/>
    </location>
</feature>
<feature type="region of interest" description="Disordered" evidence="2">
    <location>
        <begin position="505"/>
        <end position="532"/>
    </location>
</feature>
<feature type="region of interest" description="Disordered" evidence="2">
    <location>
        <begin position="108"/>
        <end position="135"/>
    </location>
</feature>
<feature type="compositionally biased region" description="Basic residues" evidence="2">
    <location>
        <begin position="1220"/>
        <end position="1230"/>
    </location>
</feature>
<feature type="compositionally biased region" description="Basic and acidic residues" evidence="2">
    <location>
        <begin position="1207"/>
        <end position="1219"/>
    </location>
</feature>
<evidence type="ECO:0000256" key="1">
    <source>
        <dbReference type="SAM" id="Coils"/>
    </source>
</evidence>
<dbReference type="InterPro" id="IPR036869">
    <property type="entry name" value="J_dom_sf"/>
</dbReference>
<dbReference type="GO" id="GO:0030276">
    <property type="term" value="F:clathrin binding"/>
    <property type="evidence" value="ECO:0007669"/>
    <property type="project" value="TreeGrafter"/>
</dbReference>
<feature type="region of interest" description="Disordered" evidence="2">
    <location>
        <begin position="1110"/>
        <end position="1237"/>
    </location>
</feature>
<evidence type="ECO:0000313" key="5">
    <source>
        <dbReference type="Proteomes" id="UP000596661"/>
    </source>
</evidence>
<feature type="region of interest" description="Disordered" evidence="2">
    <location>
        <begin position="736"/>
        <end position="775"/>
    </location>
</feature>
<feature type="compositionally biased region" description="Basic and acidic residues" evidence="2">
    <location>
        <begin position="1125"/>
        <end position="1166"/>
    </location>
</feature>
<protein>
    <recommendedName>
        <fullName evidence="3">J domain-containing protein</fullName>
    </recommendedName>
</protein>
<feature type="region of interest" description="Disordered" evidence="2">
    <location>
        <begin position="439"/>
        <end position="458"/>
    </location>
</feature>
<feature type="region of interest" description="Disordered" evidence="2">
    <location>
        <begin position="1463"/>
        <end position="1500"/>
    </location>
</feature>
<dbReference type="Gene3D" id="1.10.287.110">
    <property type="entry name" value="DnaJ domain"/>
    <property type="match status" value="1"/>
</dbReference>
<accession>A0A803NN48</accession>
<dbReference type="InterPro" id="IPR001623">
    <property type="entry name" value="DnaJ_domain"/>
</dbReference>
<feature type="region of interest" description="Disordered" evidence="2">
    <location>
        <begin position="944"/>
        <end position="1072"/>
    </location>
</feature>
<evidence type="ECO:0000256" key="2">
    <source>
        <dbReference type="SAM" id="MobiDB-lite"/>
    </source>
</evidence>
<dbReference type="OMA" id="NDQTSHE"/>
<feature type="compositionally biased region" description="Basic and acidic residues" evidence="2">
    <location>
        <begin position="1045"/>
        <end position="1072"/>
    </location>
</feature>
<dbReference type="EnsemblPlants" id="evm.model.01.2931">
    <property type="protein sequence ID" value="cds.evm.model.01.2931"/>
    <property type="gene ID" value="evm.TU.01.2931"/>
</dbReference>
<organism evidence="4 5">
    <name type="scientific">Cannabis sativa</name>
    <name type="common">Hemp</name>
    <name type="synonym">Marijuana</name>
    <dbReference type="NCBI Taxonomy" id="3483"/>
    <lineage>
        <taxon>Eukaryota</taxon>
        <taxon>Viridiplantae</taxon>
        <taxon>Streptophyta</taxon>
        <taxon>Embryophyta</taxon>
        <taxon>Tracheophyta</taxon>
        <taxon>Spermatophyta</taxon>
        <taxon>Magnoliopsida</taxon>
        <taxon>eudicotyledons</taxon>
        <taxon>Gunneridae</taxon>
        <taxon>Pentapetalae</taxon>
        <taxon>rosids</taxon>
        <taxon>fabids</taxon>
        <taxon>Rosales</taxon>
        <taxon>Cannabaceae</taxon>
        <taxon>Cannabis</taxon>
    </lineage>
</organism>
<feature type="compositionally biased region" description="Polar residues" evidence="2">
    <location>
        <begin position="1032"/>
        <end position="1042"/>
    </location>
</feature>
<feature type="coiled-coil region" evidence="1">
    <location>
        <begin position="327"/>
        <end position="354"/>
    </location>
</feature>
<dbReference type="Proteomes" id="UP000596661">
    <property type="component" value="Chromosome 1"/>
</dbReference>
<feature type="compositionally biased region" description="Polar residues" evidence="2">
    <location>
        <begin position="505"/>
        <end position="522"/>
    </location>
</feature>
<name>A0A803NN48_CANSA</name>
<dbReference type="GO" id="GO:0005737">
    <property type="term" value="C:cytoplasm"/>
    <property type="evidence" value="ECO:0007669"/>
    <property type="project" value="TreeGrafter"/>
</dbReference>
<sequence length="1644" mass="183737">MDYQPSSLTFSKKLSNGHSFSGNTIYDGVFAAPSKFSAPNFSTGVEDYREIFGGSEASLGSSIPFLELPELKEPKISVDVRSSNLDYSNIFGGFGDSTFAVPYEEFSRETNKRKKSERARTPAQRLSPPEAAKESSCNELNHDMAGETVHQVKKFNVSYNKINNGNANGTLGTNGTTYIAQLHAVQGYARLIDEDDKPVFSEVNGTVPKANVCEGITEGNNVSRVKRVVPAGETGKQTSVSGAEFQNNSSWFKSHPTDKLFDKDEVRPETLCSKPKVQHCSSLQANINIGKGEGIFRTDTPEGSCGADSPPFLYEEIDKNSVAATSAAALTKAIEEAQARIKMAKELMERKKAGMQNRVKLSSNERVKPEERKEDMVANKVNKLKKKKNHELCEEVNVPLHVSSRTKEKNPVGAFQVTADLEVQEEVRLFKEIDREATPWERPSSQVDHRLEESEASDATEQFYEVENTGEHWSTTIDLNIPSSVSAMTRNQNAMGPDIEVQEFVSSTKESTRETLSNSLRSSEGDHRQETAEPLEAAEQFYEIENSDRNWITSSEFNDVKEKKREQEPYEKPQPFVEGPKPAEEENHPEKFNEISRLNGVSGISDFGIGGGKSMPGVNVFDLEKIDQKQVARTKGENEKIAQALHESNQCEKYPIECLEDVDHMKRQSPTRDCVEKDKKEEEVFEPKECEKEHNNPYGVEDIGKRFVSRDNGEEIIEKTQFELHLGKKIANILVGDGKSEGNDNLGETGGNEKILQQDASHEEVNENRQEETCQRAEMENVEAKIDPSPGDDEKVKTTLEEQCNQGNNLRAADDLCQLDKSDNLSKFQKSTSHAENDSVEVSEEVSDAFLEPNVSGNKLESIEENYDMGDRYVPETHGFSLGLELTKIVKPMEDKMESTFLDKNDTENVDTFAINFVQNPDDQDASQFELVCNSKLYVEEVNSEMDKAEDKESDLGMSQEDDESSTETEGSDEQTWAENGITMKASELSDTSEGEGITIELNEEPRTSSSTEKDQEYQEAPISVEEKENNSQETLPCQSMETNEETHRSTVTPKESETSDSWQKDMKLEKEHLRKINEAKERERAKEERMAVERAIREARERAFAEARERAAAGRAATGARRKATAEARERVGKTSAEPDKEAKLKAQRAAVERATAEARERALEKAMSGKFASEARKQNPQHKGSSSASTSRYPNSSDHVSNTAERFDGTTDESAERHKARSERHHRITERAEKALAEKNRRDLLAQMEQAERHRLAETLDIEVKRWSSGKEGNLRALLSTLQYILGPDSGWQPIPLIDILTAAAVKKAYRKATLLVHPDKLQQRGANIQQKYICEKVFDLLKRRKEQEDLLACARSALDRKMQKKADKMSVVPRPSFSFPIPNSGTFGAITSSSLFLMFLPFLSATKPMDAIFASFDALSPAEGDTIPPTNFLRVIMTPEGLSAVGASDLEVVCMEDEDESAPLECKQKNEVDDSTSSKKLKAAKTPSQSTEDSGVPSEAHAFLGIAAEVGHLSNTLIDQGFDMAEYGRIDEALKKLKEANTREEALKDKEEIKKLQDKEKTKQEAAKAAKKALATPVTCDQCMKHFEHGVFMCRRSKKFEPILYFLPNPKVILTRLWEKNKKLDAKLAETLGPCLPPRAD</sequence>
<dbReference type="Gramene" id="evm.model.01.2931">
    <property type="protein sequence ID" value="cds.evm.model.01.2931"/>
    <property type="gene ID" value="evm.TU.01.2931"/>
</dbReference>
<reference evidence="4" key="1">
    <citation type="submission" date="2018-11" db="EMBL/GenBank/DDBJ databases">
        <authorList>
            <person name="Grassa J C."/>
        </authorList>
    </citation>
    <scope>NUCLEOTIDE SEQUENCE [LARGE SCALE GENOMIC DNA]</scope>
</reference>
<dbReference type="PROSITE" id="PS50076">
    <property type="entry name" value="DNAJ_2"/>
    <property type="match status" value="1"/>
</dbReference>
<dbReference type="GO" id="GO:0072318">
    <property type="term" value="P:clathrin coat disassembly"/>
    <property type="evidence" value="ECO:0007669"/>
    <property type="project" value="TreeGrafter"/>
</dbReference>
<dbReference type="PANTHER" id="PTHR23172:SF84">
    <property type="entry name" value="AUXILIN-LIKE PROTEIN 1"/>
    <property type="match status" value="1"/>
</dbReference>
<reference evidence="4" key="2">
    <citation type="submission" date="2021-03" db="UniProtKB">
        <authorList>
            <consortium name="EnsemblPlants"/>
        </authorList>
    </citation>
    <scope>IDENTIFICATION</scope>
</reference>
<feature type="region of interest" description="Disordered" evidence="2">
    <location>
        <begin position="666"/>
        <end position="700"/>
    </location>
</feature>
<evidence type="ECO:0000259" key="3">
    <source>
        <dbReference type="PROSITE" id="PS50076"/>
    </source>
</evidence>
<dbReference type="PANTHER" id="PTHR23172">
    <property type="entry name" value="AUXILIN/CYCLIN G-ASSOCIATED KINASE-RELATED"/>
    <property type="match status" value="1"/>
</dbReference>
<dbReference type="SUPFAM" id="SSF46565">
    <property type="entry name" value="Chaperone J-domain"/>
    <property type="match status" value="1"/>
</dbReference>
<feature type="compositionally biased region" description="Polar residues" evidence="2">
    <location>
        <begin position="1183"/>
        <end position="1206"/>
    </location>
</feature>
<keyword evidence="5" id="KW-1185">Reference proteome</keyword>
<feature type="compositionally biased region" description="Basic and acidic residues" evidence="2">
    <location>
        <begin position="945"/>
        <end position="955"/>
    </location>
</feature>
<evidence type="ECO:0000313" key="4">
    <source>
        <dbReference type="EnsemblPlants" id="cds.evm.model.01.2931"/>
    </source>
</evidence>